<reference evidence="1 2" key="1">
    <citation type="submission" date="2013-03" db="EMBL/GenBank/DDBJ databases">
        <title>Salinisphaera dokdonensis CL-ES53 Genome Sequencing.</title>
        <authorList>
            <person name="Li C."/>
            <person name="Lai Q."/>
            <person name="Shao Z."/>
        </authorList>
    </citation>
    <scope>NUCLEOTIDE SEQUENCE [LARGE SCALE GENOMIC DNA]</scope>
    <source>
        <strain evidence="1 2">CL-ES53</strain>
    </source>
</reference>
<dbReference type="EMBL" id="APND01000005">
    <property type="protein sequence ID" value="MES1930499.1"/>
    <property type="molecule type" value="Genomic_DNA"/>
</dbReference>
<protein>
    <recommendedName>
        <fullName evidence="3">Haem-binding uptake Tiki superfamily ChaN domain-containing protein</fullName>
    </recommendedName>
</protein>
<organism evidence="1 2">
    <name type="scientific">Salinisphaera dokdonensis CL-ES53</name>
    <dbReference type="NCBI Taxonomy" id="1304272"/>
    <lineage>
        <taxon>Bacteria</taxon>
        <taxon>Pseudomonadati</taxon>
        <taxon>Pseudomonadota</taxon>
        <taxon>Gammaproteobacteria</taxon>
        <taxon>Salinisphaerales</taxon>
        <taxon>Salinisphaeraceae</taxon>
        <taxon>Salinisphaera</taxon>
    </lineage>
</organism>
<evidence type="ECO:0000313" key="1">
    <source>
        <dbReference type="EMBL" id="MES1930499.1"/>
    </source>
</evidence>
<evidence type="ECO:0008006" key="3">
    <source>
        <dbReference type="Google" id="ProtNLM"/>
    </source>
</evidence>
<gene>
    <name evidence="1" type="ORF">SADO_14654</name>
</gene>
<evidence type="ECO:0000313" key="2">
    <source>
        <dbReference type="Proteomes" id="UP001460888"/>
    </source>
</evidence>
<accession>A0ABV2B3M9</accession>
<sequence length="233" mass="25799">MADIPEPAFGAPVLMVGESHRRPKSHAFTSALIRRALHHDRCVTLALEIPVDQADTWRSLANEPEAIGSMSLPSIHDSPSLRRLLQTTARLAHQDCLKLNAIDSIPTQSIDHPGGRDFVMAEHIADLVTDDRLVIALVGSNHAPRHIDWDYDAPGQSTTFYLAERGIDAYVILQDWVETEAPRVLAGDGEAAVSAYNRLQWFRSVVPATTFTRYADRLIQWPDIGTLEFGGSE</sequence>
<dbReference type="SUPFAM" id="SSF159501">
    <property type="entry name" value="EreA/ChaN-like"/>
    <property type="match status" value="1"/>
</dbReference>
<comment type="caution">
    <text evidence="1">The sequence shown here is derived from an EMBL/GenBank/DDBJ whole genome shotgun (WGS) entry which is preliminary data.</text>
</comment>
<name>A0ABV2B3M9_9GAMM</name>
<proteinExistence type="predicted"/>
<dbReference type="Proteomes" id="UP001460888">
    <property type="component" value="Unassembled WGS sequence"/>
</dbReference>
<keyword evidence="2" id="KW-1185">Reference proteome</keyword>